<dbReference type="STRING" id="946333.A4W93_00885"/>
<organism evidence="2 3">
    <name type="scientific">Piscinibacter gummiphilus</name>
    <dbReference type="NCBI Taxonomy" id="946333"/>
    <lineage>
        <taxon>Bacteria</taxon>
        <taxon>Pseudomonadati</taxon>
        <taxon>Pseudomonadota</taxon>
        <taxon>Betaproteobacteria</taxon>
        <taxon>Burkholderiales</taxon>
        <taxon>Sphaerotilaceae</taxon>
        <taxon>Piscinibacter</taxon>
    </lineage>
</organism>
<dbReference type="OrthoDB" id="8756593at2"/>
<keyword evidence="3" id="KW-1185">Reference proteome</keyword>
<dbReference type="AlphaFoldDB" id="A0A1W6L2Q9"/>
<accession>A0A1W6L2Q9</accession>
<dbReference type="Proteomes" id="UP000193427">
    <property type="component" value="Chromosome"/>
</dbReference>
<protein>
    <recommendedName>
        <fullName evidence="1">Ice-binding protein C-terminal domain-containing protein</fullName>
    </recommendedName>
</protein>
<evidence type="ECO:0000313" key="3">
    <source>
        <dbReference type="Proteomes" id="UP000193427"/>
    </source>
</evidence>
<dbReference type="RefSeq" id="WP_085748817.1">
    <property type="nucleotide sequence ID" value="NZ_BSPR01000010.1"/>
</dbReference>
<dbReference type="EMBL" id="CP015118">
    <property type="protein sequence ID" value="ARN18585.1"/>
    <property type="molecule type" value="Genomic_DNA"/>
</dbReference>
<feature type="domain" description="Ice-binding protein C-terminal" evidence="1">
    <location>
        <begin position="162"/>
        <end position="186"/>
    </location>
</feature>
<evidence type="ECO:0000259" key="1">
    <source>
        <dbReference type="Pfam" id="PF07589"/>
    </source>
</evidence>
<dbReference type="InterPro" id="IPR013424">
    <property type="entry name" value="Ice-binding_C"/>
</dbReference>
<name>A0A1W6L2Q9_9BURK</name>
<dbReference type="KEGG" id="rgu:A4W93_00885"/>
<dbReference type="Pfam" id="PF07589">
    <property type="entry name" value="PEP-CTERM"/>
    <property type="match status" value="1"/>
</dbReference>
<sequence length="190" mass="19298">MKLRQLLVSLAAALATAGAAQAATFDGATGAATVTSYSDASNLWFDIDFTSAGAVTLNFTVEAADLTGGLNFNSLVRNLSGLGFDQLVFSLSGATFSAPGTLATDGFQAIASQGWNAQQLWATFSPALTTEFYVGAPLGTGTDWTLSLAGAQVGDTFAITAAVPEPGAVAMLLAGFGVMGAMARRRRNAA</sequence>
<gene>
    <name evidence="2" type="ORF">A4W93_00885</name>
</gene>
<reference evidence="2 3" key="1">
    <citation type="submission" date="2016-04" db="EMBL/GenBank/DDBJ databases">
        <title>Complete genome sequence of natural rubber-degrading, novel Gram-negative bacterium, Rhizobacter gummiphilus strain NS21.</title>
        <authorList>
            <person name="Tabata M."/>
            <person name="Kasai D."/>
            <person name="Fukuda M."/>
        </authorList>
    </citation>
    <scope>NUCLEOTIDE SEQUENCE [LARGE SCALE GENOMIC DNA]</scope>
    <source>
        <strain evidence="2 3">NS21</strain>
    </source>
</reference>
<proteinExistence type="predicted"/>
<dbReference type="NCBIfam" id="TIGR02595">
    <property type="entry name" value="PEP_CTERM"/>
    <property type="match status" value="1"/>
</dbReference>
<evidence type="ECO:0000313" key="2">
    <source>
        <dbReference type="EMBL" id="ARN18585.1"/>
    </source>
</evidence>